<evidence type="ECO:0000256" key="1">
    <source>
        <dbReference type="SAM" id="MobiDB-lite"/>
    </source>
</evidence>
<dbReference type="Proteomes" id="UP000736335">
    <property type="component" value="Unassembled WGS sequence"/>
</dbReference>
<protein>
    <submittedName>
        <fullName evidence="2">Uncharacterized protein</fullName>
    </submittedName>
</protein>
<name>A0A9P6LD47_9AGAM</name>
<evidence type="ECO:0000313" key="3">
    <source>
        <dbReference type="Proteomes" id="UP000736335"/>
    </source>
</evidence>
<evidence type="ECO:0000313" key="2">
    <source>
        <dbReference type="EMBL" id="KAF9793112.1"/>
    </source>
</evidence>
<comment type="caution">
    <text evidence="2">The sequence shown here is derived from an EMBL/GenBank/DDBJ whole genome shotgun (WGS) entry which is preliminary data.</text>
</comment>
<dbReference type="InterPro" id="IPR041078">
    <property type="entry name" value="Plavaka"/>
</dbReference>
<feature type="compositionally biased region" description="Acidic residues" evidence="1">
    <location>
        <begin position="671"/>
        <end position="708"/>
    </location>
</feature>
<sequence>MHAVWKHLLDDTFIHAMKYGIVIKCRDGVERRVYPRIFTYSADYPEKVLLATIRDRGLCPCPRCTLSKEDLDRLGTRTEMDARNSGKHIREYIRGKVVMARTWIYKMGDGITSAAVERLLRPLSSVPTMNAFAERLTPHQHDFNLSEMLVVDLMHEFEIGVWKTLFTHALRVLSAAGSSRMLLDTLNERFRQVPTFGLDTIRRFRDNISEMKKLAAHDYEDLLQCAIPVFEGLLDEPYNTLLMQLLYRAAEWHALAKLRIHSNATLKLLDDCTTQFGSLMRKFRDVTLENFNTVALPKESYRSSSGRKKRHLNLNTYKFHSLGDYVRTIKLFGCTDNYSTQLGELAHRVVKRLYALTNRRDATKQIAKRYRREEATRSDPFDASDAKPSQEEIPSELHHHISASRNHPISLANFVLENPGDSAKKGFLRKLKGHFLNRLLGRDFDDDDPRAFSEVELNTVRITNNQIYSIQTLSVNYTTYDVRRDRDTINPANHNFVMVRSSELGSDVHPYWYAQVLGVYHAFVFTTHHAARYQSTQHMEFLWVRWLGIEPRYRSGQKYARLPMVGFVEETDDLAFGFLDPSLVIRGCHLIPRFVSGRTNDLMSYQGPTAARATGCTNDWTNFYVNIFVDRDMFMRYYGGGVGHGNSAAGAEVTTDPVEVYEGPITRPQTEDLDEDSDNEGSDNENSDNGDSDDEPGEGTDEEMANMY</sequence>
<dbReference type="OrthoDB" id="3183767at2759"/>
<dbReference type="AlphaFoldDB" id="A0A9P6LD47"/>
<gene>
    <name evidence="2" type="ORF">BJ322DRAFT_100563</name>
</gene>
<keyword evidence="3" id="KW-1185">Reference proteome</keyword>
<reference evidence="2" key="2">
    <citation type="submission" date="2020-11" db="EMBL/GenBank/DDBJ databases">
        <authorList>
            <consortium name="DOE Joint Genome Institute"/>
            <person name="Kuo A."/>
            <person name="Miyauchi S."/>
            <person name="Kiss E."/>
            <person name="Drula E."/>
            <person name="Kohler A."/>
            <person name="Sanchez-Garcia M."/>
            <person name="Andreopoulos B."/>
            <person name="Barry K.W."/>
            <person name="Bonito G."/>
            <person name="Buee M."/>
            <person name="Carver A."/>
            <person name="Chen C."/>
            <person name="Cichocki N."/>
            <person name="Clum A."/>
            <person name="Culley D."/>
            <person name="Crous P.W."/>
            <person name="Fauchery L."/>
            <person name="Girlanda M."/>
            <person name="Hayes R."/>
            <person name="Keri Z."/>
            <person name="Labutti K."/>
            <person name="Lipzen A."/>
            <person name="Lombard V."/>
            <person name="Magnuson J."/>
            <person name="Maillard F."/>
            <person name="Morin E."/>
            <person name="Murat C."/>
            <person name="Nolan M."/>
            <person name="Ohm R."/>
            <person name="Pangilinan J."/>
            <person name="Pereira M."/>
            <person name="Perotto S."/>
            <person name="Peter M."/>
            <person name="Riley R."/>
            <person name="Sitrit Y."/>
            <person name="Stielow B."/>
            <person name="Szollosi G."/>
            <person name="Zifcakova L."/>
            <person name="Stursova M."/>
            <person name="Spatafora J.W."/>
            <person name="Tedersoo L."/>
            <person name="Vaario L.-M."/>
            <person name="Yamada A."/>
            <person name="Yan M."/>
            <person name="Wang P."/>
            <person name="Xu J."/>
            <person name="Bruns T."/>
            <person name="Baldrian P."/>
            <person name="Vilgalys R."/>
            <person name="Henrissat B."/>
            <person name="Grigoriev I.V."/>
            <person name="Hibbett D."/>
            <person name="Nagy L.G."/>
            <person name="Martin F.M."/>
        </authorList>
    </citation>
    <scope>NUCLEOTIDE SEQUENCE</scope>
    <source>
        <strain evidence="2">UH-Tt-Lm1</strain>
    </source>
</reference>
<reference evidence="2" key="1">
    <citation type="journal article" date="2020" name="Nat. Commun.">
        <title>Large-scale genome sequencing of mycorrhizal fungi provides insights into the early evolution of symbiotic traits.</title>
        <authorList>
            <person name="Miyauchi S."/>
            <person name="Kiss E."/>
            <person name="Kuo A."/>
            <person name="Drula E."/>
            <person name="Kohler A."/>
            <person name="Sanchez-Garcia M."/>
            <person name="Morin E."/>
            <person name="Andreopoulos B."/>
            <person name="Barry K.W."/>
            <person name="Bonito G."/>
            <person name="Buee M."/>
            <person name="Carver A."/>
            <person name="Chen C."/>
            <person name="Cichocki N."/>
            <person name="Clum A."/>
            <person name="Culley D."/>
            <person name="Crous P.W."/>
            <person name="Fauchery L."/>
            <person name="Girlanda M."/>
            <person name="Hayes R.D."/>
            <person name="Keri Z."/>
            <person name="LaButti K."/>
            <person name="Lipzen A."/>
            <person name="Lombard V."/>
            <person name="Magnuson J."/>
            <person name="Maillard F."/>
            <person name="Murat C."/>
            <person name="Nolan M."/>
            <person name="Ohm R.A."/>
            <person name="Pangilinan J."/>
            <person name="Pereira M.F."/>
            <person name="Perotto S."/>
            <person name="Peter M."/>
            <person name="Pfister S."/>
            <person name="Riley R."/>
            <person name="Sitrit Y."/>
            <person name="Stielow J.B."/>
            <person name="Szollosi G."/>
            <person name="Zifcakova L."/>
            <person name="Stursova M."/>
            <person name="Spatafora J.W."/>
            <person name="Tedersoo L."/>
            <person name="Vaario L.M."/>
            <person name="Yamada A."/>
            <person name="Yan M."/>
            <person name="Wang P."/>
            <person name="Xu J."/>
            <person name="Bruns T."/>
            <person name="Baldrian P."/>
            <person name="Vilgalys R."/>
            <person name="Dunand C."/>
            <person name="Henrissat B."/>
            <person name="Grigoriev I.V."/>
            <person name="Hibbett D."/>
            <person name="Nagy L.G."/>
            <person name="Martin F.M."/>
        </authorList>
    </citation>
    <scope>NUCLEOTIDE SEQUENCE</scope>
    <source>
        <strain evidence="2">UH-Tt-Lm1</strain>
    </source>
</reference>
<feature type="region of interest" description="Disordered" evidence="1">
    <location>
        <begin position="659"/>
        <end position="708"/>
    </location>
</feature>
<dbReference type="EMBL" id="WIUZ02000001">
    <property type="protein sequence ID" value="KAF9793112.1"/>
    <property type="molecule type" value="Genomic_DNA"/>
</dbReference>
<accession>A0A9P6LD47</accession>
<feature type="compositionally biased region" description="Basic and acidic residues" evidence="1">
    <location>
        <begin position="371"/>
        <end position="394"/>
    </location>
</feature>
<proteinExistence type="predicted"/>
<dbReference type="Pfam" id="PF18759">
    <property type="entry name" value="Plavaka"/>
    <property type="match status" value="1"/>
</dbReference>
<organism evidence="2 3">
    <name type="scientific">Thelephora terrestris</name>
    <dbReference type="NCBI Taxonomy" id="56493"/>
    <lineage>
        <taxon>Eukaryota</taxon>
        <taxon>Fungi</taxon>
        <taxon>Dikarya</taxon>
        <taxon>Basidiomycota</taxon>
        <taxon>Agaricomycotina</taxon>
        <taxon>Agaricomycetes</taxon>
        <taxon>Thelephorales</taxon>
        <taxon>Thelephoraceae</taxon>
        <taxon>Thelephora</taxon>
    </lineage>
</organism>
<feature type="region of interest" description="Disordered" evidence="1">
    <location>
        <begin position="369"/>
        <end position="394"/>
    </location>
</feature>